<gene>
    <name evidence="2" type="ORF">PYV00_12490</name>
</gene>
<name>A0ABT5WR56_9SPHN</name>
<protein>
    <submittedName>
        <fullName evidence="2">SMP-30/gluconolactonase/LRE family protein</fullName>
    </submittedName>
</protein>
<dbReference type="InterPro" id="IPR013658">
    <property type="entry name" value="SGL"/>
</dbReference>
<dbReference type="InterPro" id="IPR011042">
    <property type="entry name" value="6-blade_b-propeller_TolB-like"/>
</dbReference>
<evidence type="ECO:0000313" key="3">
    <source>
        <dbReference type="Proteomes" id="UP001216253"/>
    </source>
</evidence>
<evidence type="ECO:0000313" key="2">
    <source>
        <dbReference type="EMBL" id="MDE8652519.1"/>
    </source>
</evidence>
<feature type="domain" description="SMP-30/Gluconolactonase/LRE-like region" evidence="1">
    <location>
        <begin position="17"/>
        <end position="290"/>
    </location>
</feature>
<organism evidence="2 3">
    <name type="scientific">Novosphingobium album</name>
    <name type="common">ex Liu et al. 2023</name>
    <dbReference type="NCBI Taxonomy" id="3031130"/>
    <lineage>
        <taxon>Bacteria</taxon>
        <taxon>Pseudomonadati</taxon>
        <taxon>Pseudomonadota</taxon>
        <taxon>Alphaproteobacteria</taxon>
        <taxon>Sphingomonadales</taxon>
        <taxon>Sphingomonadaceae</taxon>
        <taxon>Novosphingobium</taxon>
    </lineage>
</organism>
<dbReference type="PANTHER" id="PTHR47572">
    <property type="entry name" value="LIPOPROTEIN-RELATED"/>
    <property type="match status" value="1"/>
</dbReference>
<accession>A0ABT5WR56</accession>
<dbReference type="Gene3D" id="2.120.10.30">
    <property type="entry name" value="TolB, C-terminal domain"/>
    <property type="match status" value="1"/>
</dbReference>
<proteinExistence type="predicted"/>
<evidence type="ECO:0000259" key="1">
    <source>
        <dbReference type="Pfam" id="PF08450"/>
    </source>
</evidence>
<dbReference type="Pfam" id="PF08450">
    <property type="entry name" value="SGL"/>
    <property type="match status" value="1"/>
</dbReference>
<keyword evidence="3" id="KW-1185">Reference proteome</keyword>
<sequence>METKRLEFRQITDGLEFPEGPIAMADGSVLVVEIKGGRLIRVLPDGTKEVAAELGGGPNGAAIGPDGACYVCNNGGFNWITEADGYMRPHGRADAYTGGSIQRVDLATGEVTTLYTECDGVAINGPNDIVFDAQGNMWFTDHGKTYGRQMDCGAVYFAAADGSFIRQAAFPLVTPNGCGLSPDEKTLYVSETETGRLWHWPIVGPGELAKEPWPSPNGGTMVGGASGYQRFDSMALEANGNICVATLVTGGISVFSPEGEKLEYWQGPEPYCTNICFGGEDLRTAFITVSGTGRLVAVDWPRAGLPLLHQRG</sequence>
<dbReference type="SUPFAM" id="SSF63829">
    <property type="entry name" value="Calcium-dependent phosphotriesterase"/>
    <property type="match status" value="1"/>
</dbReference>
<dbReference type="InterPro" id="IPR051262">
    <property type="entry name" value="SMP-30/CGR1_Lactonase"/>
</dbReference>
<reference evidence="2 3" key="1">
    <citation type="submission" date="2023-03" db="EMBL/GenBank/DDBJ databases">
        <title>NovoSphingobium album sp. nov. isolated from polycyclic aromatic hydrocarbons- and heavy-metal polluted soil.</title>
        <authorList>
            <person name="Liu Z."/>
            <person name="Wang K."/>
        </authorList>
    </citation>
    <scope>NUCLEOTIDE SEQUENCE [LARGE SCALE GENOMIC DNA]</scope>
    <source>
        <strain evidence="2 3">H3SJ31-1</strain>
    </source>
</reference>
<comment type="caution">
    <text evidence="2">The sequence shown here is derived from an EMBL/GenBank/DDBJ whole genome shotgun (WGS) entry which is preliminary data.</text>
</comment>
<dbReference type="RefSeq" id="WP_275228600.1">
    <property type="nucleotide sequence ID" value="NZ_JARESE010000041.1"/>
</dbReference>
<dbReference type="Proteomes" id="UP001216253">
    <property type="component" value="Unassembled WGS sequence"/>
</dbReference>
<dbReference type="PANTHER" id="PTHR47572:SF5">
    <property type="entry name" value="BLR2277 PROTEIN"/>
    <property type="match status" value="1"/>
</dbReference>
<dbReference type="EMBL" id="JARESE010000041">
    <property type="protein sequence ID" value="MDE8652519.1"/>
    <property type="molecule type" value="Genomic_DNA"/>
</dbReference>